<dbReference type="STRING" id="713585.THITH_14800"/>
<dbReference type="AlphaFoldDB" id="W0DR53"/>
<dbReference type="Pfam" id="PF14559">
    <property type="entry name" value="TPR_19"/>
    <property type="match status" value="2"/>
</dbReference>
<name>W0DR53_9GAMM</name>
<evidence type="ECO:0000256" key="3">
    <source>
        <dbReference type="PROSITE-ProRule" id="PRU00339"/>
    </source>
</evidence>
<dbReference type="KEGG" id="tti:THITH_14800"/>
<keyword evidence="2 3" id="KW-0802">TPR repeat</keyword>
<protein>
    <submittedName>
        <fullName evidence="4">Uncharacterized protein</fullName>
    </submittedName>
</protein>
<feature type="repeat" description="TPR" evidence="3">
    <location>
        <begin position="388"/>
        <end position="421"/>
    </location>
</feature>
<keyword evidence="1" id="KW-0677">Repeat</keyword>
<dbReference type="Gene3D" id="1.25.40.10">
    <property type="entry name" value="Tetratricopeptide repeat domain"/>
    <property type="match status" value="2"/>
</dbReference>
<keyword evidence="5" id="KW-1185">Reference proteome</keyword>
<proteinExistence type="predicted"/>
<dbReference type="HOGENOM" id="CLU_007251_4_0_6"/>
<dbReference type="InterPro" id="IPR019734">
    <property type="entry name" value="TPR_rpt"/>
</dbReference>
<evidence type="ECO:0000313" key="5">
    <source>
        <dbReference type="Proteomes" id="UP000005289"/>
    </source>
</evidence>
<feature type="repeat" description="TPR" evidence="3">
    <location>
        <begin position="490"/>
        <end position="523"/>
    </location>
</feature>
<accession>W0DR53</accession>
<dbReference type="Proteomes" id="UP000005289">
    <property type="component" value="Chromosome"/>
</dbReference>
<evidence type="ECO:0000313" key="4">
    <source>
        <dbReference type="EMBL" id="AHE99335.1"/>
    </source>
</evidence>
<dbReference type="PANTHER" id="PTHR45586">
    <property type="entry name" value="TPR REPEAT-CONTAINING PROTEIN PA4667"/>
    <property type="match status" value="1"/>
</dbReference>
<gene>
    <name evidence="4" type="ORF">THITH_14800</name>
</gene>
<sequence>MSPPPSVDADPEADILFNLLAAELAAQAGDYPQASRYYLDAARLSDDARVAERATRVALFARNFERALGAANRWLALEPDSLEAMQIAAVLEANAGRSREAAELLQRVREQVGGEEGYRVVVSLLVQAEDRDAALLALERLVAADADDPTAWQAHAELALRFEEFKRARTVARAGLERFPDAVQLRLVLARALSELEDPDAALEALAAAVEAHPDRRDVRLAYARALVEVDDFERIRPEFDRLIELAPEDSELLLTTALLALEAGRFELAQDYLERLLASGRRTEDARYYLGRLHEQAGDLRDAVRAYRRITEGEHVQDADLRRARLIARLDGADAARSLFAQLQDDSDEEYAQRAYIAEASALREAGAYDTALQRLAEALVRFPGAPDLLYMRGLVHERAGDIPAAEADFRAILEQDPDNATALNALGYTLADRTDRYDEAYDLIVRAYEQRPDDAAVVDSYGWVLYRLGRLDEALVQLRRAYRLMQDGEIASNLAVVLWELGERDESMAVIEEALERDPDHERLLRVQRELLD</sequence>
<dbReference type="PANTHER" id="PTHR45586:SF16">
    <property type="entry name" value="DOMAIN PROTEIN, PUTATIVE-RELATED"/>
    <property type="match status" value="1"/>
</dbReference>
<evidence type="ECO:0000256" key="1">
    <source>
        <dbReference type="ARBA" id="ARBA00022737"/>
    </source>
</evidence>
<evidence type="ECO:0000256" key="2">
    <source>
        <dbReference type="ARBA" id="ARBA00022803"/>
    </source>
</evidence>
<dbReference type="Pfam" id="PF13432">
    <property type="entry name" value="TPR_16"/>
    <property type="match status" value="2"/>
</dbReference>
<dbReference type="InterPro" id="IPR011990">
    <property type="entry name" value="TPR-like_helical_dom_sf"/>
</dbReference>
<reference evidence="4 5" key="1">
    <citation type="submission" date="2013-12" db="EMBL/GenBank/DDBJ databases">
        <authorList>
            <consortium name="DOE Joint Genome Institute"/>
            <person name="Muyzer G."/>
            <person name="Huntemann M."/>
            <person name="Han J."/>
            <person name="Chen A."/>
            <person name="Kyrpides N."/>
            <person name="Mavromatis K."/>
            <person name="Markowitz V."/>
            <person name="Palaniappan K."/>
            <person name="Ivanova N."/>
            <person name="Schaumberg A."/>
            <person name="Pati A."/>
            <person name="Liolios K."/>
            <person name="Nordberg H.P."/>
            <person name="Cantor M.N."/>
            <person name="Hua S.X."/>
            <person name="Woyke T."/>
        </authorList>
    </citation>
    <scope>NUCLEOTIDE SEQUENCE [LARGE SCALE GENOMIC DNA]</scope>
    <source>
        <strain evidence="4 5">ARh 1</strain>
    </source>
</reference>
<dbReference type="SUPFAM" id="SSF48452">
    <property type="entry name" value="TPR-like"/>
    <property type="match status" value="3"/>
</dbReference>
<dbReference type="EMBL" id="CP007029">
    <property type="protein sequence ID" value="AHE99335.1"/>
    <property type="molecule type" value="Genomic_DNA"/>
</dbReference>
<dbReference type="PROSITE" id="PS50005">
    <property type="entry name" value="TPR"/>
    <property type="match status" value="2"/>
</dbReference>
<dbReference type="SMART" id="SM00028">
    <property type="entry name" value="TPR"/>
    <property type="match status" value="6"/>
</dbReference>
<organism evidence="4 5">
    <name type="scientific">Thioalkalivibrio paradoxus ARh 1</name>
    <dbReference type="NCBI Taxonomy" id="713585"/>
    <lineage>
        <taxon>Bacteria</taxon>
        <taxon>Pseudomonadati</taxon>
        <taxon>Pseudomonadota</taxon>
        <taxon>Gammaproteobacteria</taxon>
        <taxon>Chromatiales</taxon>
        <taxon>Ectothiorhodospiraceae</taxon>
        <taxon>Thioalkalivibrio</taxon>
    </lineage>
</organism>
<dbReference type="InterPro" id="IPR051012">
    <property type="entry name" value="CellSynth/LPSAsmb/PSIAsmb"/>
</dbReference>